<evidence type="ECO:0000256" key="4">
    <source>
        <dbReference type="ARBA" id="ARBA00023295"/>
    </source>
</evidence>
<evidence type="ECO:0000313" key="6">
    <source>
        <dbReference type="Proteomes" id="UP000287394"/>
    </source>
</evidence>
<dbReference type="GO" id="GO:0030246">
    <property type="term" value="F:carbohydrate binding"/>
    <property type="evidence" value="ECO:0007669"/>
    <property type="project" value="InterPro"/>
</dbReference>
<dbReference type="GO" id="GO:0009313">
    <property type="term" value="P:oligosaccharide catabolic process"/>
    <property type="evidence" value="ECO:0007669"/>
    <property type="project" value="TreeGrafter"/>
</dbReference>
<reference evidence="5 6" key="1">
    <citation type="journal article" date="2019" name="Int. J. Syst. Evol. Microbiol.">
        <title>Capsulimonas corticalis gen. nov., sp. nov., an aerobic capsulated bacterium, of a novel bacterial order, Capsulimonadales ord. nov., of the class Armatimonadia of the phylum Armatimonadetes.</title>
        <authorList>
            <person name="Li J."/>
            <person name="Kudo C."/>
            <person name="Tonouchi A."/>
        </authorList>
    </citation>
    <scope>NUCLEOTIDE SEQUENCE [LARGE SCALE GENOMIC DNA]</scope>
    <source>
        <strain evidence="5 6">AX-7</strain>
    </source>
</reference>
<dbReference type="Gene3D" id="3.20.110.10">
    <property type="entry name" value="Glycoside hydrolase 38, N terminal domain"/>
    <property type="match status" value="1"/>
</dbReference>
<dbReference type="Gene3D" id="2.70.98.30">
    <property type="entry name" value="Golgi alpha-mannosidase II, domain 4"/>
    <property type="match status" value="1"/>
</dbReference>
<dbReference type="EMBL" id="AP025739">
    <property type="protein sequence ID" value="BDI34524.1"/>
    <property type="molecule type" value="Genomic_DNA"/>
</dbReference>
<evidence type="ECO:0000313" key="5">
    <source>
        <dbReference type="EMBL" id="BDI34524.1"/>
    </source>
</evidence>
<name>A0A402CR34_9BACT</name>
<dbReference type="InterPro" id="IPR000602">
    <property type="entry name" value="Glyco_hydro_38_N"/>
</dbReference>
<dbReference type="InterPro" id="IPR011013">
    <property type="entry name" value="Gal_mutarotase_sf_dom"/>
</dbReference>
<dbReference type="Pfam" id="PF09261">
    <property type="entry name" value="Alpha-mann_mid"/>
    <property type="match status" value="1"/>
</dbReference>
<dbReference type="Gene3D" id="1.20.1270.50">
    <property type="entry name" value="Glycoside hydrolase family 38, central domain"/>
    <property type="match status" value="1"/>
</dbReference>
<dbReference type="InterPro" id="IPR028995">
    <property type="entry name" value="Glyco_hydro_57/38_cen_sf"/>
</dbReference>
<protein>
    <submittedName>
        <fullName evidence="5">Alpha-mannosidase</fullName>
    </submittedName>
</protein>
<dbReference type="GO" id="GO:0046872">
    <property type="term" value="F:metal ion binding"/>
    <property type="evidence" value="ECO:0007669"/>
    <property type="project" value="UniProtKB-KW"/>
</dbReference>
<dbReference type="SUPFAM" id="SSF74650">
    <property type="entry name" value="Galactose mutarotase-like"/>
    <property type="match status" value="1"/>
</dbReference>
<dbReference type="InterPro" id="IPR037094">
    <property type="entry name" value="Glyco_hydro_38_cen_sf"/>
</dbReference>
<dbReference type="Gene3D" id="2.60.40.2220">
    <property type="match status" value="1"/>
</dbReference>
<dbReference type="Pfam" id="PF22907">
    <property type="entry name" value="Ams1-like_1st"/>
    <property type="match status" value="1"/>
</dbReference>
<gene>
    <name evidence="5" type="ORF">CCAX7_65750</name>
</gene>
<sequence>MLLDAKIPKKIAILETTYAALRYSVVAPLEMELAETLEHYRGVPPAKAGLEWRKVTAGDRWGDSWMTAWLRGNVEVPIALDGQPVFLRAATGAGECMLLIDGTHRGVFDVNHPVRLLALQAVGGAVHEIHLEAYSGHTFPGTQPFDEPLVVAGGAPQDSGIAIGKGARTFDKVELVTERADVSAFLFELRALRQLSEALDESSLRRGKILAAMQQVFTAVYAKPEVVEEDVWRAGLAEARRVMRPLLEMKNGPTTPKFGIIGHSHIDTAWLWPIAETHRKLARTFSSILSLMDQYPDFKFTSSAAYHADVVRELYPEIFSRIQQRVKEGRWEINGAMWIEPDCNIPSGESFVRQCLVGQRATREMFGVTSDTLWQPDVFGYSAALPQILRGSGVEFFCTTKLGWNDTNHFPYDTFVWKGMDGSSVLSHFNLIHCWPDPETLIRAWKEVQHNDVQDRRLLTFGYGDGGGGPMAEMIEMGRLSQDLEGSPRAEYQSISEFMTGVRDEISNLPTWTGELYLELHRGTLTSIAPIKRGNRKCEFALRDAELAATIAALKYGAAYPASELLAQWKKVLLNQFHDILPGSSIARVNDEAITLFAECLTETQALGRRALETLAQGTGDGVLLTNSLSWERGGEIELTGLPTGAQPDVEGLVGQEFEDLDGVSKLAVTGLHLPSLGYQVASLAPLAAPPASAPFVVTEDAVETPFAKVRFDDYGRIVSFYDVASRRELVTKGGAFNAFLMGEDVPQAWDNWDIDRDQRLKLAPQTDLVERAVIAEGPLQLRIRQKHQIGGQSWLTQDIVFHATTARVDFDTAVDWKEKYQFLKVGFALDIHADTARHEIQFGHVTRSAHDNTTWDRAQFDVCAHKWTDISENGFGVTFLNDCKYACTIKDGEYRLSLIKSGRHPDPRGDEGRHRFAYALLPHAGGFSIENVVRPAYEFNLPPSATLSSQAGASFSLASVDAQNVIIESVKWAEDGGGFILRLYEAGRTGTHAVVKFGVPVTSVSETNLLEEDPTALEVSEGGVSLYLKAFEIKTLKVTV</sequence>
<evidence type="ECO:0000256" key="3">
    <source>
        <dbReference type="ARBA" id="ARBA00022801"/>
    </source>
</evidence>
<dbReference type="FunFam" id="3.20.110.10:FF:000002">
    <property type="entry name" value="alpha-mannosidase 2C1 isoform X1"/>
    <property type="match status" value="1"/>
</dbReference>
<dbReference type="FunFam" id="1.20.1270.50:FF:000004">
    <property type="entry name" value="alpha-mannosidase 2C1 isoform X1"/>
    <property type="match status" value="1"/>
</dbReference>
<dbReference type="GO" id="GO:0004559">
    <property type="term" value="F:alpha-mannosidase activity"/>
    <property type="evidence" value="ECO:0007669"/>
    <property type="project" value="InterPro"/>
</dbReference>
<proteinExistence type="inferred from homology"/>
<dbReference type="InterPro" id="IPR054723">
    <property type="entry name" value="Ams1-like_N"/>
</dbReference>
<keyword evidence="4" id="KW-0326">Glycosidase</keyword>
<dbReference type="PANTHER" id="PTHR46017">
    <property type="entry name" value="ALPHA-MANNOSIDASE 2C1"/>
    <property type="match status" value="1"/>
</dbReference>
<dbReference type="SUPFAM" id="SSF88688">
    <property type="entry name" value="Families 57/38 glycoside transferase middle domain"/>
    <property type="match status" value="1"/>
</dbReference>
<dbReference type="Proteomes" id="UP000287394">
    <property type="component" value="Chromosome"/>
</dbReference>
<keyword evidence="3" id="KW-0378">Hydrolase</keyword>
<dbReference type="Pfam" id="PF01074">
    <property type="entry name" value="Glyco_hydro_38N"/>
    <property type="match status" value="1"/>
</dbReference>
<dbReference type="InterPro" id="IPR015341">
    <property type="entry name" value="Glyco_hydro_38_cen"/>
</dbReference>
<keyword evidence="6" id="KW-1185">Reference proteome</keyword>
<dbReference type="InterPro" id="IPR041147">
    <property type="entry name" value="GH38_C"/>
</dbReference>
<dbReference type="KEGG" id="ccot:CCAX7_65750"/>
<accession>A0A402CR34</accession>
<dbReference type="InterPro" id="IPR011330">
    <property type="entry name" value="Glyco_hydro/deAcase_b/a-brl"/>
</dbReference>
<dbReference type="Pfam" id="PF07748">
    <property type="entry name" value="Glyco_hydro_38C"/>
    <property type="match status" value="1"/>
</dbReference>
<dbReference type="InterPro" id="IPR011682">
    <property type="entry name" value="Glyco_hydro_38_C"/>
</dbReference>
<dbReference type="SMART" id="SM00872">
    <property type="entry name" value="Alpha-mann_mid"/>
    <property type="match status" value="1"/>
</dbReference>
<dbReference type="RefSeq" id="WP_119319878.1">
    <property type="nucleotide sequence ID" value="NZ_AP025739.1"/>
</dbReference>
<dbReference type="AlphaFoldDB" id="A0A402CR34"/>
<dbReference type="OrthoDB" id="9772207at2"/>
<dbReference type="CDD" id="cd10789">
    <property type="entry name" value="GH38N_AMII_ER_cytosolic"/>
    <property type="match status" value="1"/>
</dbReference>
<comment type="similarity">
    <text evidence="1">Belongs to the glycosyl hydrolase 38 family.</text>
</comment>
<dbReference type="InterPro" id="IPR027291">
    <property type="entry name" value="Glyco_hydro_38_N_sf"/>
</dbReference>
<dbReference type="GO" id="GO:0006013">
    <property type="term" value="P:mannose metabolic process"/>
    <property type="evidence" value="ECO:0007669"/>
    <property type="project" value="InterPro"/>
</dbReference>
<dbReference type="SUPFAM" id="SSF88713">
    <property type="entry name" value="Glycoside hydrolase/deacetylase"/>
    <property type="match status" value="1"/>
</dbReference>
<evidence type="ECO:0000256" key="2">
    <source>
        <dbReference type="ARBA" id="ARBA00022723"/>
    </source>
</evidence>
<organism evidence="5 6">
    <name type="scientific">Capsulimonas corticalis</name>
    <dbReference type="NCBI Taxonomy" id="2219043"/>
    <lineage>
        <taxon>Bacteria</taxon>
        <taxon>Bacillati</taxon>
        <taxon>Armatimonadota</taxon>
        <taxon>Armatimonadia</taxon>
        <taxon>Capsulimonadales</taxon>
        <taxon>Capsulimonadaceae</taxon>
        <taxon>Capsulimonas</taxon>
    </lineage>
</organism>
<dbReference type="PANTHER" id="PTHR46017:SF1">
    <property type="entry name" value="ALPHA-MANNOSIDASE 2C1"/>
    <property type="match status" value="1"/>
</dbReference>
<keyword evidence="2" id="KW-0479">Metal-binding</keyword>
<evidence type="ECO:0000256" key="1">
    <source>
        <dbReference type="ARBA" id="ARBA00009792"/>
    </source>
</evidence>
<dbReference type="Pfam" id="PF17677">
    <property type="entry name" value="Glyco_hydro38C2"/>
    <property type="match status" value="1"/>
</dbReference>